<gene>
    <name evidence="1" type="ORF">AT727_19250</name>
</gene>
<evidence type="ECO:0000313" key="2">
    <source>
        <dbReference type="Proteomes" id="UP000054623"/>
    </source>
</evidence>
<comment type="caution">
    <text evidence="1">The sequence shown here is derived from an EMBL/GenBank/DDBJ whole genome shotgun (WGS) entry which is preliminary data.</text>
</comment>
<reference evidence="1 2" key="1">
    <citation type="submission" date="2015-12" db="EMBL/GenBank/DDBJ databases">
        <title>Draft Genome Sequence of Desulfitobacterium hafniense Strain DH, a Sulfate-reducing Bacterium Isolated from Paddy Soils.</title>
        <authorList>
            <person name="Bao P."/>
            <person name="Zhang X."/>
            <person name="Li G."/>
        </authorList>
    </citation>
    <scope>NUCLEOTIDE SEQUENCE [LARGE SCALE GENOMIC DNA]</scope>
    <source>
        <strain evidence="1 2">DH</strain>
    </source>
</reference>
<evidence type="ECO:0008006" key="3">
    <source>
        <dbReference type="Google" id="ProtNLM"/>
    </source>
</evidence>
<dbReference type="EMBL" id="LOCK01000014">
    <property type="protein sequence ID" value="KTE92488.1"/>
    <property type="molecule type" value="Genomic_DNA"/>
</dbReference>
<dbReference type="AlphaFoldDB" id="A0A0W1JMU5"/>
<dbReference type="InterPro" id="IPR010985">
    <property type="entry name" value="Ribbon_hlx_hlx"/>
</dbReference>
<protein>
    <recommendedName>
        <fullName evidence="3">Ribbon-helix-helix protein CopG domain-containing protein</fullName>
    </recommendedName>
</protein>
<dbReference type="RefSeq" id="WP_011461163.1">
    <property type="nucleotide sequence ID" value="NZ_CABKQQ010000019.1"/>
</dbReference>
<sequence>MGSELKSVTVKMPAAMVDQIKWIAEKRGETVSDTVRNLINKALAERVYEKNTELLTKVVRQQVEAAIKSYVIFPSLDNTERTVRLVDQVFDRRVSLSRENRDNNLLS</sequence>
<accession>A0A0W1JMU5</accession>
<organism evidence="1 2">
    <name type="scientific">Desulfitobacterium hafniense</name>
    <name type="common">Desulfitobacterium frappieri</name>
    <dbReference type="NCBI Taxonomy" id="49338"/>
    <lineage>
        <taxon>Bacteria</taxon>
        <taxon>Bacillati</taxon>
        <taxon>Bacillota</taxon>
        <taxon>Clostridia</taxon>
        <taxon>Eubacteriales</taxon>
        <taxon>Desulfitobacteriaceae</taxon>
        <taxon>Desulfitobacterium</taxon>
    </lineage>
</organism>
<proteinExistence type="predicted"/>
<evidence type="ECO:0000313" key="1">
    <source>
        <dbReference type="EMBL" id="KTE92488.1"/>
    </source>
</evidence>
<dbReference type="SUPFAM" id="SSF47598">
    <property type="entry name" value="Ribbon-helix-helix"/>
    <property type="match status" value="1"/>
</dbReference>
<name>A0A0W1JMU5_DESHA</name>
<dbReference type="GO" id="GO:0006355">
    <property type="term" value="P:regulation of DNA-templated transcription"/>
    <property type="evidence" value="ECO:0007669"/>
    <property type="project" value="InterPro"/>
</dbReference>
<dbReference type="Proteomes" id="UP000054623">
    <property type="component" value="Unassembled WGS sequence"/>
</dbReference>
<dbReference type="OrthoDB" id="9887893at2"/>